<name>A0A1H8CYW2_9FIRM</name>
<dbReference type="InterPro" id="IPR027417">
    <property type="entry name" value="P-loop_NTPase"/>
</dbReference>
<evidence type="ECO:0000259" key="1">
    <source>
        <dbReference type="Pfam" id="PF13614"/>
    </source>
</evidence>
<feature type="domain" description="AAA" evidence="1">
    <location>
        <begin position="4"/>
        <end position="160"/>
    </location>
</feature>
<accession>A0A1H8CYW2</accession>
<dbReference type="SUPFAM" id="SSF52540">
    <property type="entry name" value="P-loop containing nucleoside triphosphate hydrolases"/>
    <property type="match status" value="1"/>
</dbReference>
<dbReference type="OrthoDB" id="1705293at2"/>
<dbReference type="Gene3D" id="3.40.50.300">
    <property type="entry name" value="P-loop containing nucleotide triphosphate hydrolases"/>
    <property type="match status" value="1"/>
</dbReference>
<reference evidence="2 3" key="1">
    <citation type="submission" date="2016-10" db="EMBL/GenBank/DDBJ databases">
        <authorList>
            <person name="de Groot N.N."/>
        </authorList>
    </citation>
    <scope>NUCLEOTIDE SEQUENCE [LARGE SCALE GENOMIC DNA]</scope>
    <source>
        <strain evidence="2 3">CGMCC 1.5070</strain>
    </source>
</reference>
<sequence>MSKTIAFWGSSGSGKTINCVAVAEKLTDEQNKVVVISTDSQSPALPVYLPSKEILTAYSLGNLLMSNNFAFSNVSDKLHLHPDNPNLAFMGLTQGENITTYNSFERDKIIKLMKTLSLELDYILIDCNTQPLLDMLSLTALELADEAVRCITPDNKGIQFLSTQLPLLTDSKFKTDRHIKVLSNITPKSPVDAVCKRTGDFDFYLPYSVDIYEKFIEGSELKGFRKQSFLNDNNGYRYEQEISKLAERVKQVADTDSDTESTD</sequence>
<dbReference type="InterPro" id="IPR050678">
    <property type="entry name" value="DNA_Partitioning_ATPase"/>
</dbReference>
<dbReference type="EMBL" id="FOCG01000002">
    <property type="protein sequence ID" value="SEN00170.1"/>
    <property type="molecule type" value="Genomic_DNA"/>
</dbReference>
<evidence type="ECO:0000313" key="2">
    <source>
        <dbReference type="EMBL" id="SEN00170.1"/>
    </source>
</evidence>
<dbReference type="STRING" id="474960.SAMN05216180_2413"/>
<dbReference type="PANTHER" id="PTHR13696:SF52">
    <property type="entry name" value="PARA FAMILY PROTEIN CT_582"/>
    <property type="match status" value="1"/>
</dbReference>
<dbReference type="PANTHER" id="PTHR13696">
    <property type="entry name" value="P-LOOP CONTAINING NUCLEOSIDE TRIPHOSPHATE HYDROLASE"/>
    <property type="match status" value="1"/>
</dbReference>
<dbReference type="InterPro" id="IPR025669">
    <property type="entry name" value="AAA_dom"/>
</dbReference>
<dbReference type="RefSeq" id="WP_092755500.1">
    <property type="nucleotide sequence ID" value="NZ_FOCG01000002.1"/>
</dbReference>
<dbReference type="Pfam" id="PF13614">
    <property type="entry name" value="AAA_31"/>
    <property type="match status" value="1"/>
</dbReference>
<gene>
    <name evidence="2" type="ORF">SAMN05216180_2413</name>
</gene>
<keyword evidence="3" id="KW-1185">Reference proteome</keyword>
<protein>
    <submittedName>
        <fullName evidence="2">Cellulose biosynthesis protein BcsQ</fullName>
    </submittedName>
</protein>
<proteinExistence type="predicted"/>
<dbReference type="Proteomes" id="UP000199158">
    <property type="component" value="Unassembled WGS sequence"/>
</dbReference>
<organism evidence="2 3">
    <name type="scientific">Hydrogenoanaerobacterium saccharovorans</name>
    <dbReference type="NCBI Taxonomy" id="474960"/>
    <lineage>
        <taxon>Bacteria</taxon>
        <taxon>Bacillati</taxon>
        <taxon>Bacillota</taxon>
        <taxon>Clostridia</taxon>
        <taxon>Eubacteriales</taxon>
        <taxon>Oscillospiraceae</taxon>
        <taxon>Hydrogenoanaerobacterium</taxon>
    </lineage>
</organism>
<dbReference type="AlphaFoldDB" id="A0A1H8CYW2"/>
<evidence type="ECO:0000313" key="3">
    <source>
        <dbReference type="Proteomes" id="UP000199158"/>
    </source>
</evidence>